<dbReference type="eggNOG" id="ENOG502QU6U">
    <property type="taxonomic scope" value="Eukaryota"/>
</dbReference>
<dbReference type="PANTHER" id="PTHR32444">
    <property type="entry name" value="BULB-TYPE LECTIN DOMAIN-CONTAINING PROTEIN"/>
    <property type="match status" value="1"/>
</dbReference>
<gene>
    <name evidence="6" type="ORF">L484_024466</name>
</gene>
<evidence type="ECO:0000256" key="1">
    <source>
        <dbReference type="ARBA" id="ARBA00022729"/>
    </source>
</evidence>
<dbReference type="EMBL" id="KE345062">
    <property type="protein sequence ID" value="EXB93128.1"/>
    <property type="molecule type" value="Genomic_DNA"/>
</dbReference>
<evidence type="ECO:0000256" key="2">
    <source>
        <dbReference type="ARBA" id="ARBA00023157"/>
    </source>
</evidence>
<evidence type="ECO:0000313" key="7">
    <source>
        <dbReference type="Proteomes" id="UP000030645"/>
    </source>
</evidence>
<proteinExistence type="predicted"/>
<reference evidence="7" key="1">
    <citation type="submission" date="2013-01" db="EMBL/GenBank/DDBJ databases">
        <title>Draft Genome Sequence of a Mulberry Tree, Morus notabilis C.K. Schneid.</title>
        <authorList>
            <person name="He N."/>
            <person name="Zhao S."/>
        </authorList>
    </citation>
    <scope>NUCLEOTIDE SEQUENCE</scope>
</reference>
<dbReference type="PROSITE" id="PS50927">
    <property type="entry name" value="BULB_LECTIN"/>
    <property type="match status" value="1"/>
</dbReference>
<protein>
    <submittedName>
        <fullName evidence="6">G-type lectin S-receptor-like serine/threonine-protein kinase</fullName>
    </submittedName>
</protein>
<dbReference type="GO" id="GO:0016301">
    <property type="term" value="F:kinase activity"/>
    <property type="evidence" value="ECO:0007669"/>
    <property type="project" value="UniProtKB-KW"/>
</dbReference>
<keyword evidence="3" id="KW-0325">Glycoprotein</keyword>
<keyword evidence="6" id="KW-0418">Kinase</keyword>
<keyword evidence="6" id="KW-0808">Transferase</keyword>
<dbReference type="SUPFAM" id="SSF51110">
    <property type="entry name" value="alpha-D-mannose-specific plant lectins"/>
    <property type="match status" value="1"/>
</dbReference>
<dbReference type="Pfam" id="PF01453">
    <property type="entry name" value="B_lectin"/>
    <property type="match status" value="1"/>
</dbReference>
<accession>W9S6L6</accession>
<dbReference type="PROSITE" id="PS50878">
    <property type="entry name" value="RT_POL"/>
    <property type="match status" value="1"/>
</dbReference>
<keyword evidence="1" id="KW-0732">Signal</keyword>
<dbReference type="AlphaFoldDB" id="W9S6L6"/>
<feature type="domain" description="Bulb-type lectin" evidence="5">
    <location>
        <begin position="59"/>
        <end position="172"/>
    </location>
</feature>
<keyword evidence="6" id="KW-0430">Lectin</keyword>
<organism evidence="6 7">
    <name type="scientific">Morus notabilis</name>
    <dbReference type="NCBI Taxonomy" id="981085"/>
    <lineage>
        <taxon>Eukaryota</taxon>
        <taxon>Viridiplantae</taxon>
        <taxon>Streptophyta</taxon>
        <taxon>Embryophyta</taxon>
        <taxon>Tracheophyta</taxon>
        <taxon>Spermatophyta</taxon>
        <taxon>Magnoliopsida</taxon>
        <taxon>eudicotyledons</taxon>
        <taxon>Gunneridae</taxon>
        <taxon>Pentapetalae</taxon>
        <taxon>rosids</taxon>
        <taxon>fabids</taxon>
        <taxon>Rosales</taxon>
        <taxon>Moraceae</taxon>
        <taxon>Moreae</taxon>
        <taxon>Morus</taxon>
    </lineage>
</organism>
<keyword evidence="7" id="KW-1185">Reference proteome</keyword>
<dbReference type="Proteomes" id="UP000030645">
    <property type="component" value="Unassembled WGS sequence"/>
</dbReference>
<keyword evidence="6" id="KW-0675">Receptor</keyword>
<sequence length="199" mass="22029">MVFIDLEKAYDKVPREVLWWVLEKSRVHLRYIKVIKDMYDGVVTSVRTAGGYMAEFPIRIGLHQGSALSPYLFTIVVDEIHLPVSVTPYLLSLCIVHAPSSTVIWTANRGTPVSESSKPSLTVDGLAIAAEPGHVVWSNPKLSSKVAALGLLDTGNLILVDQRNVSLWQSFDYPTDILVLGQRLLVGKSLVSWRSTDDL</sequence>
<evidence type="ECO:0000259" key="5">
    <source>
        <dbReference type="PROSITE" id="PS50927"/>
    </source>
</evidence>
<evidence type="ECO:0000259" key="4">
    <source>
        <dbReference type="PROSITE" id="PS50878"/>
    </source>
</evidence>
<feature type="domain" description="Reverse transcriptase" evidence="4">
    <location>
        <begin position="1"/>
        <end position="173"/>
    </location>
</feature>
<name>W9S6L6_9ROSA</name>
<dbReference type="GO" id="GO:0030246">
    <property type="term" value="F:carbohydrate binding"/>
    <property type="evidence" value="ECO:0007669"/>
    <property type="project" value="UniProtKB-KW"/>
</dbReference>
<dbReference type="InterPro" id="IPR000477">
    <property type="entry name" value="RT_dom"/>
</dbReference>
<dbReference type="InterPro" id="IPR036426">
    <property type="entry name" value="Bulb-type_lectin_dom_sf"/>
</dbReference>
<evidence type="ECO:0000313" key="6">
    <source>
        <dbReference type="EMBL" id="EXB93128.1"/>
    </source>
</evidence>
<dbReference type="InterPro" id="IPR001480">
    <property type="entry name" value="Bulb-type_lectin_dom"/>
</dbReference>
<dbReference type="SMART" id="SM00108">
    <property type="entry name" value="B_lectin"/>
    <property type="match status" value="1"/>
</dbReference>
<dbReference type="PANTHER" id="PTHR32444:SF243">
    <property type="match status" value="1"/>
</dbReference>
<keyword evidence="2" id="KW-1015">Disulfide bond</keyword>
<dbReference type="Pfam" id="PF00078">
    <property type="entry name" value="RVT_1"/>
    <property type="match status" value="1"/>
</dbReference>
<evidence type="ECO:0000256" key="3">
    <source>
        <dbReference type="ARBA" id="ARBA00023180"/>
    </source>
</evidence>
<dbReference type="Gene3D" id="2.90.10.10">
    <property type="entry name" value="Bulb-type lectin domain"/>
    <property type="match status" value="1"/>
</dbReference>